<dbReference type="Gene3D" id="3.40.50.410">
    <property type="entry name" value="von Willebrand factor, type A domain"/>
    <property type="match status" value="1"/>
</dbReference>
<dbReference type="Pfam" id="PF13768">
    <property type="entry name" value="VWA_3"/>
    <property type="match status" value="1"/>
</dbReference>
<feature type="signal peptide" evidence="3">
    <location>
        <begin position="1"/>
        <end position="23"/>
    </location>
</feature>
<feature type="domain" description="VWFA" evidence="4">
    <location>
        <begin position="27"/>
        <end position="218"/>
    </location>
</feature>
<organism evidence="5 6">
    <name type="scientific">Marinospirillum alkalitolerans</name>
    <dbReference type="NCBI Taxonomy" id="3123374"/>
    <lineage>
        <taxon>Bacteria</taxon>
        <taxon>Pseudomonadati</taxon>
        <taxon>Pseudomonadota</taxon>
        <taxon>Gammaproteobacteria</taxon>
        <taxon>Oceanospirillales</taxon>
        <taxon>Oceanospirillaceae</taxon>
        <taxon>Marinospirillum</taxon>
    </lineage>
</organism>
<feature type="region of interest" description="Disordered" evidence="1">
    <location>
        <begin position="634"/>
        <end position="664"/>
    </location>
</feature>
<keyword evidence="3" id="KW-0732">Signal</keyword>
<evidence type="ECO:0000313" key="6">
    <source>
        <dbReference type="Proteomes" id="UP001621714"/>
    </source>
</evidence>
<feature type="chain" id="PRO_5047385465" evidence="3">
    <location>
        <begin position="24"/>
        <end position="664"/>
    </location>
</feature>
<keyword evidence="2" id="KW-0812">Transmembrane</keyword>
<dbReference type="PROSITE" id="PS50234">
    <property type="entry name" value="VWFA"/>
    <property type="match status" value="1"/>
</dbReference>
<dbReference type="InterPro" id="IPR002035">
    <property type="entry name" value="VWF_A"/>
</dbReference>
<keyword evidence="6" id="KW-1185">Reference proteome</keyword>
<feature type="transmembrane region" description="Helical" evidence="2">
    <location>
        <begin position="603"/>
        <end position="624"/>
    </location>
</feature>
<dbReference type="EMBL" id="JBANFI010000001">
    <property type="protein sequence ID" value="MFK7159880.1"/>
    <property type="molecule type" value="Genomic_DNA"/>
</dbReference>
<reference evidence="5 6" key="1">
    <citation type="submission" date="2024-02" db="EMBL/GenBank/DDBJ databases">
        <title>Marinospirillum sp. MEB 164 isolated from Lonar lake sediment.</title>
        <authorList>
            <person name="Joshi A."/>
            <person name="Thite S."/>
        </authorList>
    </citation>
    <scope>NUCLEOTIDE SEQUENCE [LARGE SCALE GENOMIC DNA]</scope>
    <source>
        <strain evidence="5 6">MEB164</strain>
    </source>
</reference>
<evidence type="ECO:0000259" key="4">
    <source>
        <dbReference type="PROSITE" id="PS50234"/>
    </source>
</evidence>
<feature type="compositionally biased region" description="Acidic residues" evidence="1">
    <location>
        <begin position="640"/>
        <end position="664"/>
    </location>
</feature>
<keyword evidence="2" id="KW-1133">Transmembrane helix</keyword>
<sequence length="664" mass="73153">MAFSLRLMLLCLLLGLLRTPALAQTPDIRLVVDISGSMHRTDPNNLRIPATHLLIDLLPEGGRAGIWTFGAYVNMLVPHGQVNEAWRRQAALEAEKINSVALFTDIENALERATWDAARPAAHGPRHIILLSDGLVDISEAATVQARERENQQSRDIILRQMLPRLVEAGFQIHTLALSDEADHDLMATLAQRSGGLHAIAHTADDLMPFMLQILNRTLPAEEVPLIDNRFLIDPTINEFTALVFHPPGAELHLLDPQGRRFGPSTAHPNVRWYGNANYTLVTVTGPQAGQWQIETEAHPDNRVTVVSDVQFHTSSIPSTLFRGDQLALEAWLTEEGRPVDRREFLRLLNVEARLIKSGQTLLAQPLLLDAQRPRYGATLDTFPELGEQQLQVDIDGRTFRRQISHSVNVQDVVAASVQLPEDGSAARLILRAQHPALRRQPINFTVTASGQPLSAVNRGDGEWRVDLASLPRDVAHSIQVHVSTQLNGRAVNVTLPEVLLPIERRPARVMPEPAPVQATPPPAAAPAPASVAEPEAAETAPSWVPAPPPLAVPILPLPESQPAAEASTSPEVAAESVVDAAADREKVGLFDPIESWDDPRMLWIYLALAIANILLFAVAFLMYRRFINKRREKAAQQQDETDFDDLPDLDDALDGLDDDEEPR</sequence>
<feature type="region of interest" description="Disordered" evidence="1">
    <location>
        <begin position="513"/>
        <end position="544"/>
    </location>
</feature>
<dbReference type="CDD" id="cd00198">
    <property type="entry name" value="vWFA"/>
    <property type="match status" value="1"/>
</dbReference>
<proteinExistence type="predicted"/>
<protein>
    <submittedName>
        <fullName evidence="5">VWA domain-containing protein</fullName>
    </submittedName>
</protein>
<evidence type="ECO:0000256" key="2">
    <source>
        <dbReference type="SAM" id="Phobius"/>
    </source>
</evidence>
<dbReference type="RefSeq" id="WP_405336799.1">
    <property type="nucleotide sequence ID" value="NZ_JBANFI010000001.1"/>
</dbReference>
<feature type="compositionally biased region" description="Pro residues" evidence="1">
    <location>
        <begin position="513"/>
        <end position="526"/>
    </location>
</feature>
<evidence type="ECO:0000256" key="1">
    <source>
        <dbReference type="SAM" id="MobiDB-lite"/>
    </source>
</evidence>
<dbReference type="SUPFAM" id="SSF53300">
    <property type="entry name" value="vWA-like"/>
    <property type="match status" value="1"/>
</dbReference>
<gene>
    <name evidence="5" type="ORF">V6U78_02355</name>
</gene>
<evidence type="ECO:0000256" key="3">
    <source>
        <dbReference type="SAM" id="SignalP"/>
    </source>
</evidence>
<accession>A0ABW8PUF6</accession>
<feature type="compositionally biased region" description="Low complexity" evidence="1">
    <location>
        <begin position="527"/>
        <end position="544"/>
    </location>
</feature>
<dbReference type="SMART" id="SM00327">
    <property type="entry name" value="VWA"/>
    <property type="match status" value="1"/>
</dbReference>
<comment type="caution">
    <text evidence="5">The sequence shown here is derived from an EMBL/GenBank/DDBJ whole genome shotgun (WGS) entry which is preliminary data.</text>
</comment>
<keyword evidence="2" id="KW-0472">Membrane</keyword>
<dbReference type="InterPro" id="IPR036465">
    <property type="entry name" value="vWFA_dom_sf"/>
</dbReference>
<evidence type="ECO:0000313" key="5">
    <source>
        <dbReference type="EMBL" id="MFK7159880.1"/>
    </source>
</evidence>
<dbReference type="Proteomes" id="UP001621714">
    <property type="component" value="Unassembled WGS sequence"/>
</dbReference>
<name>A0ABW8PUF6_9GAMM</name>